<feature type="transmembrane region" description="Helical" evidence="1">
    <location>
        <begin position="158"/>
        <end position="177"/>
    </location>
</feature>
<accession>A0A6J4T0D2</accession>
<keyword evidence="1" id="KW-0472">Membrane</keyword>
<proteinExistence type="predicted"/>
<organism evidence="2">
    <name type="scientific">uncultured Solirubrobacterales bacterium</name>
    <dbReference type="NCBI Taxonomy" id="768556"/>
    <lineage>
        <taxon>Bacteria</taxon>
        <taxon>Bacillati</taxon>
        <taxon>Actinomycetota</taxon>
        <taxon>Thermoleophilia</taxon>
        <taxon>Solirubrobacterales</taxon>
        <taxon>environmental samples</taxon>
    </lineage>
</organism>
<dbReference type="GO" id="GO:0008444">
    <property type="term" value="F:CDP-diacylglycerol-glycerol-3-phosphate 3-phosphatidyltransferase activity"/>
    <property type="evidence" value="ECO:0007669"/>
    <property type="project" value="UniProtKB-EC"/>
</dbReference>
<dbReference type="EC" id="2.7.8.5" evidence="2"/>
<feature type="transmembrane region" description="Helical" evidence="1">
    <location>
        <begin position="189"/>
        <end position="211"/>
    </location>
</feature>
<keyword evidence="1" id="KW-0812">Transmembrane</keyword>
<dbReference type="InterPro" id="IPR000462">
    <property type="entry name" value="CDP-OH_P_trans"/>
</dbReference>
<dbReference type="AlphaFoldDB" id="A0A6J4T0D2"/>
<dbReference type="Pfam" id="PF01066">
    <property type="entry name" value="CDP-OH_P_transf"/>
    <property type="match status" value="1"/>
</dbReference>
<name>A0A6J4T0D2_9ACTN</name>
<dbReference type="EMBL" id="CADCVU010000157">
    <property type="protein sequence ID" value="CAA9510203.1"/>
    <property type="molecule type" value="Genomic_DNA"/>
</dbReference>
<gene>
    <name evidence="2" type="ORF">AVDCRST_MAG45-1857</name>
</gene>
<dbReference type="Gene3D" id="1.20.120.1760">
    <property type="match status" value="1"/>
</dbReference>
<keyword evidence="2" id="KW-0808">Transferase</keyword>
<reference evidence="2" key="1">
    <citation type="submission" date="2020-02" db="EMBL/GenBank/DDBJ databases">
        <authorList>
            <person name="Meier V. D."/>
        </authorList>
    </citation>
    <scope>NUCLEOTIDE SEQUENCE</scope>
    <source>
        <strain evidence="2">AVDCRST_MAG45</strain>
    </source>
</reference>
<keyword evidence="1" id="KW-1133">Transmembrane helix</keyword>
<sequence>MLIATPVTPNGVTWLMISSGLLAAVSLTLPGVLGALGAFVLIQAQLLFDCCDGEVARWRRRFSPSGVYLDGIGHYSTDAALAAALGVRASGGWGSIDGWTTLGLLVAVLVLFLKSETHLVEVARAHSGRPPHKVYETRSAPPPGALARIRRAARFVPFFRAFLAIEATLLALVAAVVDAVVGDLSGTRVLLLALVPLALITVAGHLVVILASKRLDG</sequence>
<evidence type="ECO:0000256" key="1">
    <source>
        <dbReference type="SAM" id="Phobius"/>
    </source>
</evidence>
<evidence type="ECO:0000313" key="2">
    <source>
        <dbReference type="EMBL" id="CAA9510203.1"/>
    </source>
</evidence>
<feature type="transmembrane region" description="Helical" evidence="1">
    <location>
        <begin position="12"/>
        <end position="42"/>
    </location>
</feature>
<dbReference type="GO" id="GO:0008654">
    <property type="term" value="P:phospholipid biosynthetic process"/>
    <property type="evidence" value="ECO:0007669"/>
    <property type="project" value="InterPro"/>
</dbReference>
<dbReference type="GO" id="GO:0016020">
    <property type="term" value="C:membrane"/>
    <property type="evidence" value="ECO:0007669"/>
    <property type="project" value="InterPro"/>
</dbReference>
<dbReference type="InterPro" id="IPR043130">
    <property type="entry name" value="CDP-OH_PTrfase_TM_dom"/>
</dbReference>
<protein>
    <submittedName>
        <fullName evidence="2">CDP-diacylglycerol--glycerol-3-phosphate 3-phosphatidyltransferase</fullName>
        <ecNumber evidence="2">2.7.8.5</ecNumber>
    </submittedName>
</protein>